<keyword evidence="1" id="KW-1133">Transmembrane helix</keyword>
<keyword evidence="3" id="KW-1185">Reference proteome</keyword>
<protein>
    <submittedName>
        <fullName evidence="2">DUF2721 domain-containing protein</fullName>
    </submittedName>
</protein>
<feature type="transmembrane region" description="Helical" evidence="1">
    <location>
        <begin position="6"/>
        <end position="26"/>
    </location>
</feature>
<dbReference type="Proteomes" id="UP000316092">
    <property type="component" value="Unassembled WGS sequence"/>
</dbReference>
<feature type="transmembrane region" description="Helical" evidence="1">
    <location>
        <begin position="120"/>
        <end position="141"/>
    </location>
</feature>
<dbReference type="EMBL" id="VKDB01000003">
    <property type="protein sequence ID" value="TSA87175.1"/>
    <property type="molecule type" value="Genomic_DNA"/>
</dbReference>
<keyword evidence="1" id="KW-0472">Membrane</keyword>
<evidence type="ECO:0000313" key="2">
    <source>
        <dbReference type="EMBL" id="TSA87175.1"/>
    </source>
</evidence>
<proteinExistence type="predicted"/>
<comment type="caution">
    <text evidence="2">The sequence shown here is derived from an EMBL/GenBank/DDBJ whole genome shotgun (WGS) entry which is preliminary data.</text>
</comment>
<dbReference type="InterPro" id="IPR021279">
    <property type="entry name" value="DUF2721"/>
</dbReference>
<sequence>MDAATTVLSAMITPAVLISGAGTLLMSTSSRLGRATDRVRALTARFKVLVTPEGQQEPLAKNEKRMILGQLPRLSRRTRFLQRAMRSLYLAVSLLVMASIWIGASGLLRQELLSQVSALGPVLLAVAGAAALAYGAVLLSIESSLSALTTREEMRFLEALGVYYAGLLVDETPADS</sequence>
<evidence type="ECO:0000313" key="3">
    <source>
        <dbReference type="Proteomes" id="UP000316092"/>
    </source>
</evidence>
<dbReference type="RefSeq" id="WP_143719725.1">
    <property type="nucleotide sequence ID" value="NZ_VKDB01000003.1"/>
</dbReference>
<reference evidence="2 3" key="1">
    <citation type="submission" date="2019-07" db="EMBL/GenBank/DDBJ databases">
        <title>Deinococcus detaillus sp. nov., isolated from humus soil in Antarctica.</title>
        <authorList>
            <person name="Zhang K."/>
        </authorList>
    </citation>
    <scope>NUCLEOTIDE SEQUENCE [LARGE SCALE GENOMIC DNA]</scope>
    <source>
        <strain evidence="2 3">H1</strain>
    </source>
</reference>
<keyword evidence="1" id="KW-0812">Transmembrane</keyword>
<dbReference type="OrthoDB" id="66571at2"/>
<accession>A0A553V3Z4</accession>
<name>A0A553V3Z4_9DEIO</name>
<dbReference type="AlphaFoldDB" id="A0A553V3Z4"/>
<organism evidence="2 3">
    <name type="scientific">Deinococcus detaillensis</name>
    <dbReference type="NCBI Taxonomy" id="2592048"/>
    <lineage>
        <taxon>Bacteria</taxon>
        <taxon>Thermotogati</taxon>
        <taxon>Deinococcota</taxon>
        <taxon>Deinococci</taxon>
        <taxon>Deinococcales</taxon>
        <taxon>Deinococcaceae</taxon>
        <taxon>Deinococcus</taxon>
    </lineage>
</organism>
<gene>
    <name evidence="2" type="ORF">FNU79_04590</name>
</gene>
<evidence type="ECO:0000256" key="1">
    <source>
        <dbReference type="SAM" id="Phobius"/>
    </source>
</evidence>
<feature type="transmembrane region" description="Helical" evidence="1">
    <location>
        <begin position="87"/>
        <end position="108"/>
    </location>
</feature>
<dbReference type="Pfam" id="PF11026">
    <property type="entry name" value="DUF2721"/>
    <property type="match status" value="1"/>
</dbReference>